<dbReference type="STRING" id="181874.A0A409YGM9"/>
<dbReference type="OrthoDB" id="3058140at2759"/>
<dbReference type="Proteomes" id="UP000284842">
    <property type="component" value="Unassembled WGS sequence"/>
</dbReference>
<evidence type="ECO:0000313" key="3">
    <source>
        <dbReference type="Proteomes" id="UP000284842"/>
    </source>
</evidence>
<evidence type="ECO:0000256" key="1">
    <source>
        <dbReference type="SAM" id="SignalP"/>
    </source>
</evidence>
<dbReference type="EMBL" id="NHTK01001188">
    <property type="protein sequence ID" value="PPR02124.1"/>
    <property type="molecule type" value="Genomic_DNA"/>
</dbReference>
<sequence length="245" mass="26189">MRTSGYLPLLFFLFSWCLYSAIARPIHREYSILPHPERLQGELVFPFHVLSVDSKAATRYGHPPPGIIKDDVNNLTKRENIFKKIGRKIKSAFTKAGKAIKKAFTKAGRAIKKGFTKAGRAIKKGFTKAGKAIGHAVKTGFKKVKKFVQSTGKKIAKFGLEVGSAITGIISTVSKVIPIPGIGQSIGAAFKAASMGLSKASDAIHATLSKGLQRGIAVLKKVADPIGAAAHAIAHKIKHKVTGAK</sequence>
<keyword evidence="1" id="KW-0732">Signal</keyword>
<keyword evidence="3" id="KW-1185">Reference proteome</keyword>
<feature type="signal peptide" evidence="1">
    <location>
        <begin position="1"/>
        <end position="23"/>
    </location>
</feature>
<feature type="chain" id="PRO_5019142849" evidence="1">
    <location>
        <begin position="24"/>
        <end position="245"/>
    </location>
</feature>
<comment type="caution">
    <text evidence="2">The sequence shown here is derived from an EMBL/GenBank/DDBJ whole genome shotgun (WGS) entry which is preliminary data.</text>
</comment>
<evidence type="ECO:0000313" key="2">
    <source>
        <dbReference type="EMBL" id="PPR02124.1"/>
    </source>
</evidence>
<name>A0A409YGM9_9AGAR</name>
<dbReference type="InParanoid" id="A0A409YGM9"/>
<dbReference type="AlphaFoldDB" id="A0A409YGM9"/>
<reference evidence="2 3" key="1">
    <citation type="journal article" date="2018" name="Evol. Lett.">
        <title>Horizontal gene cluster transfer increased hallucinogenic mushroom diversity.</title>
        <authorList>
            <person name="Reynolds H.T."/>
            <person name="Vijayakumar V."/>
            <person name="Gluck-Thaler E."/>
            <person name="Korotkin H.B."/>
            <person name="Matheny P.B."/>
            <person name="Slot J.C."/>
        </authorList>
    </citation>
    <scope>NUCLEOTIDE SEQUENCE [LARGE SCALE GENOMIC DNA]</scope>
    <source>
        <strain evidence="2 3">2629</strain>
    </source>
</reference>
<gene>
    <name evidence="2" type="ORF">CVT24_011346</name>
</gene>
<accession>A0A409YGM9</accession>
<protein>
    <submittedName>
        <fullName evidence="2">Uncharacterized protein</fullName>
    </submittedName>
</protein>
<organism evidence="2 3">
    <name type="scientific">Panaeolus cyanescens</name>
    <dbReference type="NCBI Taxonomy" id="181874"/>
    <lineage>
        <taxon>Eukaryota</taxon>
        <taxon>Fungi</taxon>
        <taxon>Dikarya</taxon>
        <taxon>Basidiomycota</taxon>
        <taxon>Agaricomycotina</taxon>
        <taxon>Agaricomycetes</taxon>
        <taxon>Agaricomycetidae</taxon>
        <taxon>Agaricales</taxon>
        <taxon>Agaricineae</taxon>
        <taxon>Galeropsidaceae</taxon>
        <taxon>Panaeolus</taxon>
    </lineage>
</organism>
<proteinExistence type="predicted"/>